<proteinExistence type="predicted"/>
<protein>
    <submittedName>
        <fullName evidence="1">Uncharacterized protein</fullName>
    </submittedName>
</protein>
<sequence>MHTFSKKNIDYDYVGIAMNHDFDTDSSMPSSGTKKVIEAKILYKKKHNDFYDENANYFIFNVHFMFKFSDGSILTGTYNGSGSEA</sequence>
<comment type="caution">
    <text evidence="1">The sequence shown here is derived from an EMBL/GenBank/DDBJ whole genome shotgun (WGS) entry which is preliminary data.</text>
</comment>
<gene>
    <name evidence="1" type="ORF">GCM10007384_30850</name>
</gene>
<dbReference type="AlphaFoldDB" id="A0A918JXP8"/>
<name>A0A918JXP8_9FLAO</name>
<accession>A0A918JXP8</accession>
<evidence type="ECO:0000313" key="2">
    <source>
        <dbReference type="Proteomes" id="UP000601108"/>
    </source>
</evidence>
<dbReference type="Proteomes" id="UP000601108">
    <property type="component" value="Unassembled WGS sequence"/>
</dbReference>
<dbReference type="RefSeq" id="WP_027412765.1">
    <property type="nucleotide sequence ID" value="NZ_BMWS01000023.1"/>
</dbReference>
<keyword evidence="2" id="KW-1185">Reference proteome</keyword>
<organism evidence="1 2">
    <name type="scientific">Aquimarina muelleri</name>
    <dbReference type="NCBI Taxonomy" id="279356"/>
    <lineage>
        <taxon>Bacteria</taxon>
        <taxon>Pseudomonadati</taxon>
        <taxon>Bacteroidota</taxon>
        <taxon>Flavobacteriia</taxon>
        <taxon>Flavobacteriales</taxon>
        <taxon>Flavobacteriaceae</taxon>
        <taxon>Aquimarina</taxon>
    </lineage>
</organism>
<dbReference type="EMBL" id="BMWS01000023">
    <property type="protein sequence ID" value="GGX27315.1"/>
    <property type="molecule type" value="Genomic_DNA"/>
</dbReference>
<evidence type="ECO:0000313" key="1">
    <source>
        <dbReference type="EMBL" id="GGX27315.1"/>
    </source>
</evidence>
<reference evidence="1 2" key="1">
    <citation type="journal article" date="2014" name="Int. J. Syst. Evol. Microbiol.">
        <title>Complete genome sequence of Corynebacterium casei LMG S-19264T (=DSM 44701T), isolated from a smear-ripened cheese.</title>
        <authorList>
            <consortium name="US DOE Joint Genome Institute (JGI-PGF)"/>
            <person name="Walter F."/>
            <person name="Albersmeier A."/>
            <person name="Kalinowski J."/>
            <person name="Ruckert C."/>
        </authorList>
    </citation>
    <scope>NUCLEOTIDE SEQUENCE [LARGE SCALE GENOMIC DNA]</scope>
    <source>
        <strain evidence="1 2">KCTC 12285</strain>
    </source>
</reference>